<dbReference type="KEGG" id="samy:DB32_002229"/>
<dbReference type="AlphaFoldDB" id="A0A0F6W1J7"/>
<feature type="compositionally biased region" description="Low complexity" evidence="1">
    <location>
        <begin position="36"/>
        <end position="45"/>
    </location>
</feature>
<keyword evidence="3" id="KW-1185">Reference proteome</keyword>
<evidence type="ECO:0000313" key="2">
    <source>
        <dbReference type="EMBL" id="AKF05080.1"/>
    </source>
</evidence>
<dbReference type="Proteomes" id="UP000034883">
    <property type="component" value="Chromosome"/>
</dbReference>
<organism evidence="2 3">
    <name type="scientific">Sandaracinus amylolyticus</name>
    <dbReference type="NCBI Taxonomy" id="927083"/>
    <lineage>
        <taxon>Bacteria</taxon>
        <taxon>Pseudomonadati</taxon>
        <taxon>Myxococcota</taxon>
        <taxon>Polyangia</taxon>
        <taxon>Polyangiales</taxon>
        <taxon>Sandaracinaceae</taxon>
        <taxon>Sandaracinus</taxon>
    </lineage>
</organism>
<feature type="region of interest" description="Disordered" evidence="1">
    <location>
        <begin position="1"/>
        <end position="59"/>
    </location>
</feature>
<reference evidence="2 3" key="1">
    <citation type="submission" date="2015-03" db="EMBL/GenBank/DDBJ databases">
        <title>Genome assembly of Sandaracinus amylolyticus DSM 53668.</title>
        <authorList>
            <person name="Sharma G."/>
            <person name="Subramanian S."/>
        </authorList>
    </citation>
    <scope>NUCLEOTIDE SEQUENCE [LARGE SCALE GENOMIC DNA]</scope>
    <source>
        <strain evidence="2 3">DSM 53668</strain>
    </source>
</reference>
<name>A0A0F6W1J7_9BACT</name>
<dbReference type="STRING" id="927083.DB32_002229"/>
<accession>A0A0F6W1J7</accession>
<dbReference type="EMBL" id="CP011125">
    <property type="protein sequence ID" value="AKF05080.1"/>
    <property type="molecule type" value="Genomic_DNA"/>
</dbReference>
<feature type="compositionally biased region" description="Basic and acidic residues" evidence="1">
    <location>
        <begin position="1"/>
        <end position="12"/>
    </location>
</feature>
<evidence type="ECO:0000313" key="3">
    <source>
        <dbReference type="Proteomes" id="UP000034883"/>
    </source>
</evidence>
<evidence type="ECO:0000256" key="1">
    <source>
        <dbReference type="SAM" id="MobiDB-lite"/>
    </source>
</evidence>
<proteinExistence type="predicted"/>
<protein>
    <submittedName>
        <fullName evidence="2">Uncharacterized protein</fullName>
    </submittedName>
</protein>
<sequence length="59" mass="6531">MSDRARVHEHAHGSRGRTRFATGLAIATTEHDLRGSRSPRPRSNPITSGPLDETPTKQR</sequence>
<gene>
    <name evidence="2" type="ORF">DB32_002229</name>
</gene>